<dbReference type="GO" id="GO:0016491">
    <property type="term" value="F:oxidoreductase activity"/>
    <property type="evidence" value="ECO:0007669"/>
    <property type="project" value="UniProtKB-KW"/>
</dbReference>
<evidence type="ECO:0000256" key="9">
    <source>
        <dbReference type="ARBA" id="ARBA00023136"/>
    </source>
</evidence>
<dbReference type="PANTHER" id="PTHR35457">
    <property type="entry name" value="HEME A SYNTHASE"/>
    <property type="match status" value="1"/>
</dbReference>
<dbReference type="Pfam" id="PF02628">
    <property type="entry name" value="COX15-CtaA"/>
    <property type="match status" value="1"/>
</dbReference>
<feature type="transmembrane region" description="Helical" evidence="12">
    <location>
        <begin position="168"/>
        <end position="187"/>
    </location>
</feature>
<keyword evidence="9 12" id="KW-0472">Membrane</keyword>
<evidence type="ECO:0000313" key="14">
    <source>
        <dbReference type="Proteomes" id="UP000214666"/>
    </source>
</evidence>
<keyword evidence="2" id="KW-1003">Cell membrane</keyword>
<keyword evidence="6" id="KW-0560">Oxidoreductase</keyword>
<feature type="transmembrane region" description="Helical" evidence="12">
    <location>
        <begin position="267"/>
        <end position="291"/>
    </location>
</feature>
<dbReference type="GO" id="GO:0016020">
    <property type="term" value="C:membrane"/>
    <property type="evidence" value="ECO:0007669"/>
    <property type="project" value="UniProtKB-SubCell"/>
</dbReference>
<keyword evidence="4" id="KW-0479">Metal-binding</keyword>
<dbReference type="RefSeq" id="WP_094153932.1">
    <property type="nucleotide sequence ID" value="NZ_CP020028.1"/>
</dbReference>
<dbReference type="KEGG" id="pkb:B4V02_04785"/>
<dbReference type="OrthoDB" id="9816428at2"/>
<feature type="transmembrane region" description="Helical" evidence="12">
    <location>
        <begin position="240"/>
        <end position="261"/>
    </location>
</feature>
<keyword evidence="10" id="KW-1015">Disulfide bond</keyword>
<keyword evidence="7" id="KW-0408">Iron</keyword>
<dbReference type="GO" id="GO:0046872">
    <property type="term" value="F:metal ion binding"/>
    <property type="evidence" value="ECO:0007669"/>
    <property type="project" value="UniProtKB-KW"/>
</dbReference>
<accession>A0A222WJU6</accession>
<dbReference type="AlphaFoldDB" id="A0A222WJU6"/>
<evidence type="ECO:0000256" key="8">
    <source>
        <dbReference type="ARBA" id="ARBA00023133"/>
    </source>
</evidence>
<keyword evidence="14" id="KW-1185">Reference proteome</keyword>
<keyword evidence="3 12" id="KW-0812">Transmembrane</keyword>
<evidence type="ECO:0000256" key="6">
    <source>
        <dbReference type="ARBA" id="ARBA00023002"/>
    </source>
</evidence>
<evidence type="ECO:0000256" key="5">
    <source>
        <dbReference type="ARBA" id="ARBA00022989"/>
    </source>
</evidence>
<dbReference type="Proteomes" id="UP000214666">
    <property type="component" value="Chromosome"/>
</dbReference>
<evidence type="ECO:0000256" key="4">
    <source>
        <dbReference type="ARBA" id="ARBA00022723"/>
    </source>
</evidence>
<evidence type="ECO:0000256" key="11">
    <source>
        <dbReference type="ARBA" id="ARBA00023444"/>
    </source>
</evidence>
<feature type="transmembrane region" description="Helical" evidence="12">
    <location>
        <begin position="125"/>
        <end position="147"/>
    </location>
</feature>
<evidence type="ECO:0000256" key="2">
    <source>
        <dbReference type="ARBA" id="ARBA00022475"/>
    </source>
</evidence>
<gene>
    <name evidence="13" type="ORF">B4V02_04785</name>
</gene>
<dbReference type="PANTHER" id="PTHR35457:SF1">
    <property type="entry name" value="HEME A SYNTHASE"/>
    <property type="match status" value="1"/>
</dbReference>
<keyword evidence="5 12" id="KW-1133">Transmembrane helix</keyword>
<comment type="subcellular location">
    <subcellularLocation>
        <location evidence="1">Membrane</location>
        <topology evidence="1">Multi-pass membrane protein</topology>
    </subcellularLocation>
</comment>
<feature type="transmembrane region" description="Helical" evidence="12">
    <location>
        <begin position="69"/>
        <end position="87"/>
    </location>
</feature>
<proteinExistence type="predicted"/>
<feature type="transmembrane region" description="Helical" evidence="12">
    <location>
        <begin position="12"/>
        <end position="32"/>
    </location>
</feature>
<keyword evidence="8" id="KW-0350">Heme biosynthesis</keyword>
<evidence type="ECO:0000256" key="7">
    <source>
        <dbReference type="ARBA" id="ARBA00023004"/>
    </source>
</evidence>
<dbReference type="STRING" id="172713.GCA_001705305_04590"/>
<feature type="transmembrane region" description="Helical" evidence="12">
    <location>
        <begin position="207"/>
        <end position="228"/>
    </location>
</feature>
<evidence type="ECO:0000256" key="10">
    <source>
        <dbReference type="ARBA" id="ARBA00023157"/>
    </source>
</evidence>
<evidence type="ECO:0000256" key="1">
    <source>
        <dbReference type="ARBA" id="ARBA00004141"/>
    </source>
</evidence>
<protein>
    <submittedName>
        <fullName evidence="13">Heme A synthase</fullName>
    </submittedName>
</protein>
<reference evidence="13 14" key="1">
    <citation type="submission" date="2017-03" db="EMBL/GenBank/DDBJ databases">
        <title>Complete genome sequence of Paenibacillus Kribbensis producing bioflocculants.</title>
        <authorList>
            <person name="Lee H.-G."/>
            <person name="Oh H.-M."/>
        </authorList>
    </citation>
    <scope>NUCLEOTIDE SEQUENCE [LARGE SCALE GENOMIC DNA]</scope>
    <source>
        <strain evidence="13 14">AM49</strain>
    </source>
</reference>
<dbReference type="InterPro" id="IPR003780">
    <property type="entry name" value="COX15/CtaA_fam"/>
</dbReference>
<dbReference type="InterPro" id="IPR050450">
    <property type="entry name" value="COX15/CtaA_HemeA_synthase"/>
</dbReference>
<feature type="transmembrane region" description="Helical" evidence="12">
    <location>
        <begin position="99"/>
        <end position="119"/>
    </location>
</feature>
<sequence>MSSLNNKIRILKWLALVTCIVMFLATFGGGVVTRTDSGLGCGREFPLCNGKLVPAHTIASIIEFSHRSVSAMAGLLSVASFVGFLLFMKHRKDLQLFSLLTLMFVIIQGAMGALAVIFSQSAAVMGLHFGFALIAFASATMMTLGVWKEHSDSRYTPRLVAEPVSRGYRNFIWLSTIYTYIAVYSGALLSHSVIQKVVNLGGIISPLLLHQITAGLLFVIILAVGHYSYRYHPKHRDIRVLGVVSVLLIALQVIIGISLLYFTRPEIYMFVVLGHMLVIATLFSILCYLSYRVWQLSPDRKLVPTQAQRT</sequence>
<organism evidence="13 14">
    <name type="scientific">Paenibacillus kribbensis</name>
    <dbReference type="NCBI Taxonomy" id="172713"/>
    <lineage>
        <taxon>Bacteria</taxon>
        <taxon>Bacillati</taxon>
        <taxon>Bacillota</taxon>
        <taxon>Bacilli</taxon>
        <taxon>Bacillales</taxon>
        <taxon>Paenibacillaceae</taxon>
        <taxon>Paenibacillus</taxon>
    </lineage>
</organism>
<evidence type="ECO:0000256" key="12">
    <source>
        <dbReference type="SAM" id="Phobius"/>
    </source>
</evidence>
<dbReference type="GO" id="GO:0006784">
    <property type="term" value="P:heme A biosynthetic process"/>
    <property type="evidence" value="ECO:0007669"/>
    <property type="project" value="InterPro"/>
</dbReference>
<name>A0A222WJU6_9BACL</name>
<evidence type="ECO:0000256" key="3">
    <source>
        <dbReference type="ARBA" id="ARBA00022692"/>
    </source>
</evidence>
<dbReference type="EMBL" id="CP020028">
    <property type="protein sequence ID" value="ASR46051.1"/>
    <property type="molecule type" value="Genomic_DNA"/>
</dbReference>
<comment type="pathway">
    <text evidence="11">Porphyrin-containing compound metabolism.</text>
</comment>
<evidence type="ECO:0000313" key="13">
    <source>
        <dbReference type="EMBL" id="ASR46051.1"/>
    </source>
</evidence>